<dbReference type="AlphaFoldDB" id="A0AAV4NZK8"/>
<name>A0AAV4NZK8_CAEEX</name>
<gene>
    <name evidence="1" type="ORF">CEXT_544621</name>
</gene>
<protein>
    <submittedName>
        <fullName evidence="1">Uncharacterized protein</fullName>
    </submittedName>
</protein>
<reference evidence="1 2" key="1">
    <citation type="submission" date="2021-06" db="EMBL/GenBank/DDBJ databases">
        <title>Caerostris extrusa draft genome.</title>
        <authorList>
            <person name="Kono N."/>
            <person name="Arakawa K."/>
        </authorList>
    </citation>
    <scope>NUCLEOTIDE SEQUENCE [LARGE SCALE GENOMIC DNA]</scope>
</reference>
<evidence type="ECO:0000313" key="1">
    <source>
        <dbReference type="EMBL" id="GIX90340.1"/>
    </source>
</evidence>
<accession>A0AAV4NZK8</accession>
<organism evidence="1 2">
    <name type="scientific">Caerostris extrusa</name>
    <name type="common">Bark spider</name>
    <name type="synonym">Caerostris bankana</name>
    <dbReference type="NCBI Taxonomy" id="172846"/>
    <lineage>
        <taxon>Eukaryota</taxon>
        <taxon>Metazoa</taxon>
        <taxon>Ecdysozoa</taxon>
        <taxon>Arthropoda</taxon>
        <taxon>Chelicerata</taxon>
        <taxon>Arachnida</taxon>
        <taxon>Araneae</taxon>
        <taxon>Araneomorphae</taxon>
        <taxon>Entelegynae</taxon>
        <taxon>Araneoidea</taxon>
        <taxon>Araneidae</taxon>
        <taxon>Caerostris</taxon>
    </lineage>
</organism>
<keyword evidence="2" id="KW-1185">Reference proteome</keyword>
<dbReference type="EMBL" id="BPLR01021494">
    <property type="protein sequence ID" value="GIX90340.1"/>
    <property type="molecule type" value="Genomic_DNA"/>
</dbReference>
<comment type="caution">
    <text evidence="1">The sequence shown here is derived from an EMBL/GenBank/DDBJ whole genome shotgun (WGS) entry which is preliminary data.</text>
</comment>
<proteinExistence type="predicted"/>
<evidence type="ECO:0000313" key="2">
    <source>
        <dbReference type="Proteomes" id="UP001054945"/>
    </source>
</evidence>
<sequence>MFINNNFHPSSMHLNCNPIHLKEGVGKLSSIFRALLMIRLFNSGMITGMTSTRTRTLIWPQRKKPIGVRSGTKCFDHHLPDSSML</sequence>
<dbReference type="Proteomes" id="UP001054945">
    <property type="component" value="Unassembled WGS sequence"/>
</dbReference>